<evidence type="ECO:0008006" key="4">
    <source>
        <dbReference type="Google" id="ProtNLM"/>
    </source>
</evidence>
<dbReference type="RefSeq" id="WP_207687956.1">
    <property type="nucleotide sequence ID" value="NZ_CP061799.1"/>
</dbReference>
<evidence type="ECO:0000313" key="3">
    <source>
        <dbReference type="Proteomes" id="UP000663720"/>
    </source>
</evidence>
<reference evidence="2" key="1">
    <citation type="journal article" date="2021" name="Microb. Physiol.">
        <title>Proteogenomic Insights into the Physiology of Marine, Sulfate-Reducing, Filamentous Desulfonema limicola and Desulfonema magnum.</title>
        <authorList>
            <person name="Schnaars V."/>
            <person name="Wohlbrand L."/>
            <person name="Scheve S."/>
            <person name="Hinrichs C."/>
            <person name="Reinhardt R."/>
            <person name="Rabus R."/>
        </authorList>
    </citation>
    <scope>NUCLEOTIDE SEQUENCE</scope>
    <source>
        <strain evidence="2">5ac10</strain>
    </source>
</reference>
<accession>A0A975BB47</accession>
<evidence type="ECO:0000256" key="1">
    <source>
        <dbReference type="SAM" id="SignalP"/>
    </source>
</evidence>
<name>A0A975BB47_9BACT</name>
<feature type="signal peptide" evidence="1">
    <location>
        <begin position="1"/>
        <end position="32"/>
    </location>
</feature>
<organism evidence="2 3">
    <name type="scientific">Desulfonema limicola</name>
    <dbReference type="NCBI Taxonomy" id="45656"/>
    <lineage>
        <taxon>Bacteria</taxon>
        <taxon>Pseudomonadati</taxon>
        <taxon>Thermodesulfobacteriota</taxon>
        <taxon>Desulfobacteria</taxon>
        <taxon>Desulfobacterales</taxon>
        <taxon>Desulfococcaceae</taxon>
        <taxon>Desulfonema</taxon>
    </lineage>
</organism>
<keyword evidence="3" id="KW-1185">Reference proteome</keyword>
<dbReference type="AlphaFoldDB" id="A0A975BB47"/>
<dbReference type="Proteomes" id="UP000663720">
    <property type="component" value="Chromosome"/>
</dbReference>
<sequence length="223" mass="24995">MKNYKCRFQYSFLMILFSGLVFISGCSQTKYAQEPVSIPPGIDKILVLSFTDASDGEDNSSVRCPLSGKTFLTGKIHAGSIDFLNNHMRKLLGSNQNFKFISSEHLKKIQADQENIPEIERFINTGKKLKTDAVLTGHIYRYQDRVGGKYSVESPASIAFDIHLVRVADGRLLWSAHFDETQKALTDDLFQLSSFLKRDGQWITADQMAAAGLEHLTEGLNLP</sequence>
<dbReference type="KEGG" id="dli:dnl_43450"/>
<keyword evidence="1" id="KW-0732">Signal</keyword>
<dbReference type="EMBL" id="CP061799">
    <property type="protein sequence ID" value="QTA81984.1"/>
    <property type="molecule type" value="Genomic_DNA"/>
</dbReference>
<gene>
    <name evidence="2" type="ORF">dnl_43450</name>
</gene>
<dbReference type="Gene3D" id="3.40.50.10610">
    <property type="entry name" value="ABC-type transport auxiliary lipoprotein component"/>
    <property type="match status" value="1"/>
</dbReference>
<protein>
    <recommendedName>
        <fullName evidence="4">Penicillin-binding protein activator LpoB</fullName>
    </recommendedName>
</protein>
<evidence type="ECO:0000313" key="2">
    <source>
        <dbReference type="EMBL" id="QTA81984.1"/>
    </source>
</evidence>
<proteinExistence type="predicted"/>
<dbReference type="PROSITE" id="PS51257">
    <property type="entry name" value="PROKAR_LIPOPROTEIN"/>
    <property type="match status" value="1"/>
</dbReference>
<feature type="chain" id="PRO_5037999367" description="Penicillin-binding protein activator LpoB" evidence="1">
    <location>
        <begin position="33"/>
        <end position="223"/>
    </location>
</feature>